<dbReference type="RefSeq" id="WP_345601510.1">
    <property type="nucleotide sequence ID" value="NZ_BAABLT010000034.1"/>
</dbReference>
<evidence type="ECO:0000256" key="5">
    <source>
        <dbReference type="ARBA" id="ARBA00022741"/>
    </source>
</evidence>
<dbReference type="EMBL" id="JBHTIW010000001">
    <property type="protein sequence ID" value="MFD0918167.1"/>
    <property type="molecule type" value="Genomic_DNA"/>
</dbReference>
<evidence type="ECO:0000256" key="1">
    <source>
        <dbReference type="ARBA" id="ARBA00000085"/>
    </source>
</evidence>
<evidence type="ECO:0000256" key="8">
    <source>
        <dbReference type="ARBA" id="ARBA00023012"/>
    </source>
</evidence>
<keyword evidence="5" id="KW-0547">Nucleotide-binding</keyword>
<dbReference type="PANTHER" id="PTHR24421">
    <property type="entry name" value="NITRATE/NITRITE SENSOR PROTEIN NARX-RELATED"/>
    <property type="match status" value="1"/>
</dbReference>
<reference evidence="12" key="1">
    <citation type="journal article" date="2019" name="Int. J. Syst. Evol. Microbiol.">
        <title>The Global Catalogue of Microorganisms (GCM) 10K type strain sequencing project: providing services to taxonomists for standard genome sequencing and annotation.</title>
        <authorList>
            <consortium name="The Broad Institute Genomics Platform"/>
            <consortium name="The Broad Institute Genome Sequencing Center for Infectious Disease"/>
            <person name="Wu L."/>
            <person name="Ma J."/>
        </authorList>
    </citation>
    <scope>NUCLEOTIDE SEQUENCE [LARGE SCALE GENOMIC DNA]</scope>
    <source>
        <strain evidence="12">CCUG 56401</strain>
    </source>
</reference>
<keyword evidence="6 11" id="KW-0418">Kinase</keyword>
<protein>
    <recommendedName>
        <fullName evidence="2">histidine kinase</fullName>
        <ecNumber evidence="2">2.7.13.3</ecNumber>
    </recommendedName>
</protein>
<dbReference type="InterPro" id="IPR050482">
    <property type="entry name" value="Sensor_HK_TwoCompSys"/>
</dbReference>
<dbReference type="InterPro" id="IPR036890">
    <property type="entry name" value="HATPase_C_sf"/>
</dbReference>
<evidence type="ECO:0000256" key="6">
    <source>
        <dbReference type="ARBA" id="ARBA00022777"/>
    </source>
</evidence>
<feature type="transmembrane region" description="Helical" evidence="9">
    <location>
        <begin position="103"/>
        <end position="124"/>
    </location>
</feature>
<evidence type="ECO:0000256" key="3">
    <source>
        <dbReference type="ARBA" id="ARBA00022553"/>
    </source>
</evidence>
<dbReference type="Gene3D" id="1.20.5.1930">
    <property type="match status" value="1"/>
</dbReference>
<dbReference type="PANTHER" id="PTHR24421:SF10">
    <property type="entry name" value="NITRATE_NITRITE SENSOR PROTEIN NARQ"/>
    <property type="match status" value="1"/>
</dbReference>
<feature type="transmembrane region" description="Helical" evidence="9">
    <location>
        <begin position="250"/>
        <end position="268"/>
    </location>
</feature>
<feature type="transmembrane region" description="Helical" evidence="9">
    <location>
        <begin position="303"/>
        <end position="322"/>
    </location>
</feature>
<dbReference type="CDD" id="cd16917">
    <property type="entry name" value="HATPase_UhpB-NarQ-NarX-like"/>
    <property type="match status" value="1"/>
</dbReference>
<dbReference type="EC" id="2.7.13.3" evidence="2"/>
<feature type="transmembrane region" description="Helical" evidence="9">
    <location>
        <begin position="274"/>
        <end position="296"/>
    </location>
</feature>
<keyword evidence="9" id="KW-0812">Transmembrane</keyword>
<keyword evidence="4" id="KW-0808">Transferase</keyword>
<organism evidence="11 12">
    <name type="scientific">Saccharopolyspora rosea</name>
    <dbReference type="NCBI Taxonomy" id="524884"/>
    <lineage>
        <taxon>Bacteria</taxon>
        <taxon>Bacillati</taxon>
        <taxon>Actinomycetota</taxon>
        <taxon>Actinomycetes</taxon>
        <taxon>Pseudonocardiales</taxon>
        <taxon>Pseudonocardiaceae</taxon>
        <taxon>Saccharopolyspora</taxon>
    </lineage>
</organism>
<evidence type="ECO:0000313" key="11">
    <source>
        <dbReference type="EMBL" id="MFD0918167.1"/>
    </source>
</evidence>
<dbReference type="GO" id="GO:0016301">
    <property type="term" value="F:kinase activity"/>
    <property type="evidence" value="ECO:0007669"/>
    <property type="project" value="UniProtKB-KW"/>
</dbReference>
<feature type="transmembrane region" description="Helical" evidence="9">
    <location>
        <begin position="131"/>
        <end position="149"/>
    </location>
</feature>
<proteinExistence type="predicted"/>
<dbReference type="InterPro" id="IPR011712">
    <property type="entry name" value="Sig_transdc_His_kin_sub3_dim/P"/>
</dbReference>
<keyword evidence="7" id="KW-0067">ATP-binding</keyword>
<feature type="transmembrane region" description="Helical" evidence="9">
    <location>
        <begin position="223"/>
        <end position="243"/>
    </location>
</feature>
<keyword evidence="12" id="KW-1185">Reference proteome</keyword>
<feature type="transmembrane region" description="Helical" evidence="9">
    <location>
        <begin position="54"/>
        <end position="71"/>
    </location>
</feature>
<comment type="caution">
    <text evidence="11">The sequence shown here is derived from an EMBL/GenBank/DDBJ whole genome shotgun (WGS) entry which is preliminary data.</text>
</comment>
<accession>A0ABW3FI53</accession>
<evidence type="ECO:0000256" key="4">
    <source>
        <dbReference type="ARBA" id="ARBA00022679"/>
    </source>
</evidence>
<evidence type="ECO:0000256" key="7">
    <source>
        <dbReference type="ARBA" id="ARBA00022840"/>
    </source>
</evidence>
<dbReference type="PROSITE" id="PS50109">
    <property type="entry name" value="HIS_KIN"/>
    <property type="match status" value="1"/>
</dbReference>
<evidence type="ECO:0000256" key="2">
    <source>
        <dbReference type="ARBA" id="ARBA00012438"/>
    </source>
</evidence>
<keyword evidence="9" id="KW-0472">Membrane</keyword>
<dbReference type="SUPFAM" id="SSF55874">
    <property type="entry name" value="ATPase domain of HSP90 chaperone/DNA topoisomerase II/histidine kinase"/>
    <property type="match status" value="1"/>
</dbReference>
<keyword evidence="3" id="KW-0597">Phosphoprotein</keyword>
<dbReference type="Pfam" id="PF02518">
    <property type="entry name" value="HATPase_c"/>
    <property type="match status" value="1"/>
</dbReference>
<feature type="domain" description="Histidine kinase" evidence="10">
    <location>
        <begin position="492"/>
        <end position="582"/>
    </location>
</feature>
<evidence type="ECO:0000259" key="10">
    <source>
        <dbReference type="PROSITE" id="PS50109"/>
    </source>
</evidence>
<evidence type="ECO:0000313" key="12">
    <source>
        <dbReference type="Proteomes" id="UP001597018"/>
    </source>
</evidence>
<keyword evidence="9" id="KW-1133">Transmembrane helix</keyword>
<feature type="transmembrane region" description="Helical" evidence="9">
    <location>
        <begin position="161"/>
        <end position="180"/>
    </location>
</feature>
<feature type="transmembrane region" description="Helical" evidence="9">
    <location>
        <begin position="31"/>
        <end position="48"/>
    </location>
</feature>
<name>A0ABW3FI53_9PSEU</name>
<dbReference type="SMART" id="SM00387">
    <property type="entry name" value="HATPase_c"/>
    <property type="match status" value="1"/>
</dbReference>
<keyword evidence="8" id="KW-0902">Two-component regulatory system</keyword>
<dbReference type="InterPro" id="IPR005467">
    <property type="entry name" value="His_kinase_dom"/>
</dbReference>
<gene>
    <name evidence="11" type="ORF">ACFQ16_00275</name>
</gene>
<dbReference type="Gene3D" id="3.30.565.10">
    <property type="entry name" value="Histidine kinase-like ATPase, C-terminal domain"/>
    <property type="match status" value="1"/>
</dbReference>
<dbReference type="InterPro" id="IPR003594">
    <property type="entry name" value="HATPase_dom"/>
</dbReference>
<evidence type="ECO:0000256" key="9">
    <source>
        <dbReference type="SAM" id="Phobius"/>
    </source>
</evidence>
<dbReference type="Pfam" id="PF07730">
    <property type="entry name" value="HisKA_3"/>
    <property type="match status" value="1"/>
</dbReference>
<dbReference type="Proteomes" id="UP001597018">
    <property type="component" value="Unassembled WGS sequence"/>
</dbReference>
<feature type="transmembrane region" description="Helical" evidence="9">
    <location>
        <begin position="334"/>
        <end position="352"/>
    </location>
</feature>
<comment type="catalytic activity">
    <reaction evidence="1">
        <text>ATP + protein L-histidine = ADP + protein N-phospho-L-histidine.</text>
        <dbReference type="EC" id="2.7.13.3"/>
    </reaction>
</comment>
<sequence>MSDTAEITAPTSLSERARWWRRAGSLLSEQWMFALLLGVALAFDGLMLTDLPHGVFAFPGAVLLAVLALLGRRHPVRAGLAAAVVLAGSAVLTKWAHTRVYSVGLVAVLPTENLAGLLLVAYLFRARSPRRAVPVTALLVAVCLGTMAIRSTISTSVSEETSLGFGFLQLVLAIGSGLYMRQGPVLAPAPDSPLRALVRRQWPVIAAQSMLLFLDAVSGRPNVAAVGIVLLCGLVMSTMAVFAPRRPVETSMLAALALALAAPVMRLLGFGASAALLGGIPASCITAAMVLVAYASRFAPPRGAGAAVGALGAAAVFVMVLTPGHSPAKQLAESLFVGALLLVISVGTGVYFRARDRERARTVQVAVDQAQQAERMALARELHDVVAHHVTGIVVQAQAAQLVAERNPQAASDSLARIADSGTEALTAMRRLVASMRGSEPAGASEATEQATTDLTSDLRALVDAAGHDDRPRVELDAAIDHPVPPEVARSVLRLVQESLTNAEKHALDATRIQVDVRSADSWLRISVSDDGTGVRAQPVGGSGGYGLVGMRERVELLGGRLHAGPGEHIGWRVEAELPLDRPSGADTPDRP</sequence>